<proteinExistence type="predicted"/>
<organism evidence="1 2">
    <name type="scientific">Agathobacter rectalis</name>
    <dbReference type="NCBI Taxonomy" id="39491"/>
    <lineage>
        <taxon>Bacteria</taxon>
        <taxon>Bacillati</taxon>
        <taxon>Bacillota</taxon>
        <taxon>Clostridia</taxon>
        <taxon>Lachnospirales</taxon>
        <taxon>Lachnospiraceae</taxon>
        <taxon>Agathobacter</taxon>
    </lineage>
</organism>
<evidence type="ECO:0000313" key="1">
    <source>
        <dbReference type="EMBL" id="RGM75528.1"/>
    </source>
</evidence>
<accession>A0A3E4YLB2</accession>
<protein>
    <submittedName>
        <fullName evidence="1">Uncharacterized protein</fullName>
    </submittedName>
</protein>
<dbReference type="RefSeq" id="WP_117718287.1">
    <property type="nucleotide sequence ID" value="NZ_QSTP01000001.1"/>
</dbReference>
<evidence type="ECO:0000313" key="2">
    <source>
        <dbReference type="Proteomes" id="UP000260758"/>
    </source>
</evidence>
<reference evidence="1 2" key="1">
    <citation type="submission" date="2018-08" db="EMBL/GenBank/DDBJ databases">
        <title>A genome reference for cultivated species of the human gut microbiota.</title>
        <authorList>
            <person name="Zou Y."/>
            <person name="Xue W."/>
            <person name="Luo G."/>
        </authorList>
    </citation>
    <scope>NUCLEOTIDE SEQUENCE [LARGE SCALE GENOMIC DNA]</scope>
    <source>
        <strain evidence="1 2">OM07-13</strain>
    </source>
</reference>
<name>A0A3E4YLB2_9FIRM</name>
<dbReference type="AlphaFoldDB" id="A0A3E4YLB2"/>
<comment type="caution">
    <text evidence="1">The sequence shown here is derived from an EMBL/GenBank/DDBJ whole genome shotgun (WGS) entry which is preliminary data.</text>
</comment>
<dbReference type="Proteomes" id="UP000260758">
    <property type="component" value="Unassembled WGS sequence"/>
</dbReference>
<sequence length="104" mass="12661">MFEPQYFCNNSLVNNKYKLVGNIKLVKEIEQLTKEYIVKKISLYNAQDNIINYIINTYGKEWYENNGEAVNYIIENEYCNEERNKHPLFDKRKYEFDMKHSVLY</sequence>
<gene>
    <name evidence="1" type="ORF">DXB99_03100</name>
</gene>
<dbReference type="EMBL" id="QSTP01000001">
    <property type="protein sequence ID" value="RGM75528.1"/>
    <property type="molecule type" value="Genomic_DNA"/>
</dbReference>